<feature type="region of interest" description="Disordered" evidence="6">
    <location>
        <begin position="1"/>
        <end position="35"/>
    </location>
</feature>
<dbReference type="GO" id="GO:0005794">
    <property type="term" value="C:Golgi apparatus"/>
    <property type="evidence" value="ECO:0007669"/>
    <property type="project" value="TreeGrafter"/>
</dbReference>
<keyword evidence="4" id="KW-0966">Cell projection</keyword>
<reference evidence="7" key="1">
    <citation type="journal article" date="2019" name="Plant J.">
        <title>Chlorella vulgaris genome assembly and annotation reveals the molecular basis for metabolic acclimation to high light conditions.</title>
        <authorList>
            <person name="Cecchin M."/>
            <person name="Marcolungo L."/>
            <person name="Rossato M."/>
            <person name="Girolomoni L."/>
            <person name="Cosentino E."/>
            <person name="Cuine S."/>
            <person name="Li-Beisson Y."/>
            <person name="Delledonne M."/>
            <person name="Ballottari M."/>
        </authorList>
    </citation>
    <scope>NUCLEOTIDE SEQUENCE</scope>
    <source>
        <strain evidence="7">211/11P</strain>
    </source>
</reference>
<accession>A0A9D4TLN6</accession>
<evidence type="ECO:0000256" key="1">
    <source>
        <dbReference type="ARBA" id="ARBA00004138"/>
    </source>
</evidence>
<protein>
    <submittedName>
        <fullName evidence="7">Uncharacterized protein</fullName>
    </submittedName>
</protein>
<name>A0A9D4TLN6_CHLVU</name>
<evidence type="ECO:0000256" key="3">
    <source>
        <dbReference type="ARBA" id="ARBA00023069"/>
    </source>
</evidence>
<dbReference type="GO" id="GO:0005815">
    <property type="term" value="C:microtubule organizing center"/>
    <property type="evidence" value="ECO:0007669"/>
    <property type="project" value="TreeGrafter"/>
</dbReference>
<organism evidence="7 8">
    <name type="scientific">Chlorella vulgaris</name>
    <name type="common">Green alga</name>
    <dbReference type="NCBI Taxonomy" id="3077"/>
    <lineage>
        <taxon>Eukaryota</taxon>
        <taxon>Viridiplantae</taxon>
        <taxon>Chlorophyta</taxon>
        <taxon>core chlorophytes</taxon>
        <taxon>Trebouxiophyceae</taxon>
        <taxon>Chlorellales</taxon>
        <taxon>Chlorellaceae</taxon>
        <taxon>Chlorella clade</taxon>
        <taxon>Chlorella</taxon>
    </lineage>
</organism>
<evidence type="ECO:0000256" key="4">
    <source>
        <dbReference type="ARBA" id="ARBA00023273"/>
    </source>
</evidence>
<evidence type="ECO:0000256" key="6">
    <source>
        <dbReference type="SAM" id="MobiDB-lite"/>
    </source>
</evidence>
<dbReference type="OrthoDB" id="514242at2759"/>
<dbReference type="Pfam" id="PF10498">
    <property type="entry name" value="IFT57"/>
    <property type="match status" value="1"/>
</dbReference>
<sequence>MSGLNASLRFGSSPPSKSRRPSRSSVSGPSGGAGAATLPEVAAWQAECERVKDKLVITASADLTSSEWRPQLERALTSLSNLQELAPAAQAEIEAGGAQLAANAAALASSEQAAHSQLAGLRAQHKAAVTAVTTLEAEQAARQEYVATLEQELVFLNKELEERQQDMTEQGNTMSDKRPVQRLAAACTELRAELLQMEVRTGVLQAMLLRQATAKT</sequence>
<comment type="subcellular location">
    <subcellularLocation>
        <location evidence="1">Cell projection</location>
        <location evidence="1">Cilium</location>
    </subcellularLocation>
</comment>
<dbReference type="GO" id="GO:1905515">
    <property type="term" value="P:non-motile cilium assembly"/>
    <property type="evidence" value="ECO:0007669"/>
    <property type="project" value="TreeGrafter"/>
</dbReference>
<dbReference type="GO" id="GO:0042073">
    <property type="term" value="P:intraciliary transport"/>
    <property type="evidence" value="ECO:0007669"/>
    <property type="project" value="TreeGrafter"/>
</dbReference>
<comment type="similarity">
    <text evidence="2">Belongs to the IFT57 family.</text>
</comment>
<dbReference type="GO" id="GO:0005929">
    <property type="term" value="C:cilium"/>
    <property type="evidence" value="ECO:0007669"/>
    <property type="project" value="UniProtKB-SubCell"/>
</dbReference>
<dbReference type="EMBL" id="SIDB01000009">
    <property type="protein sequence ID" value="KAI3428749.1"/>
    <property type="molecule type" value="Genomic_DNA"/>
</dbReference>
<evidence type="ECO:0000256" key="5">
    <source>
        <dbReference type="SAM" id="Coils"/>
    </source>
</evidence>
<proteinExistence type="inferred from homology"/>
<gene>
    <name evidence="7" type="ORF">D9Q98_007571</name>
</gene>
<keyword evidence="5" id="KW-0175">Coiled coil</keyword>
<keyword evidence="8" id="KW-1185">Reference proteome</keyword>
<dbReference type="GO" id="GO:0030992">
    <property type="term" value="C:intraciliary transport particle B"/>
    <property type="evidence" value="ECO:0007669"/>
    <property type="project" value="TreeGrafter"/>
</dbReference>
<evidence type="ECO:0000313" key="7">
    <source>
        <dbReference type="EMBL" id="KAI3428749.1"/>
    </source>
</evidence>
<evidence type="ECO:0000313" key="8">
    <source>
        <dbReference type="Proteomes" id="UP001055712"/>
    </source>
</evidence>
<reference evidence="7" key="2">
    <citation type="submission" date="2020-11" db="EMBL/GenBank/DDBJ databases">
        <authorList>
            <person name="Cecchin M."/>
            <person name="Marcolungo L."/>
            <person name="Rossato M."/>
            <person name="Girolomoni L."/>
            <person name="Cosentino E."/>
            <person name="Cuine S."/>
            <person name="Li-Beisson Y."/>
            <person name="Delledonne M."/>
            <person name="Ballottari M."/>
        </authorList>
    </citation>
    <scope>NUCLEOTIDE SEQUENCE</scope>
    <source>
        <strain evidence="7">211/11P</strain>
        <tissue evidence="7">Whole cell</tissue>
    </source>
</reference>
<dbReference type="AlphaFoldDB" id="A0A9D4TLN6"/>
<evidence type="ECO:0000256" key="2">
    <source>
        <dbReference type="ARBA" id="ARBA00009415"/>
    </source>
</evidence>
<feature type="coiled-coil region" evidence="5">
    <location>
        <begin position="146"/>
        <end position="200"/>
    </location>
</feature>
<dbReference type="PANTHER" id="PTHR16011:SF0">
    <property type="entry name" value="INTRAFLAGELLAR TRANSPORT PROTEIN 57 HOMOLOG"/>
    <property type="match status" value="1"/>
</dbReference>
<comment type="caution">
    <text evidence="7">The sequence shown here is derived from an EMBL/GenBank/DDBJ whole genome shotgun (WGS) entry which is preliminary data.</text>
</comment>
<keyword evidence="3" id="KW-0969">Cilium</keyword>
<dbReference type="PANTHER" id="PTHR16011">
    <property type="entry name" value="IFT57/HIPPI"/>
    <property type="match status" value="1"/>
</dbReference>
<dbReference type="Proteomes" id="UP001055712">
    <property type="component" value="Unassembled WGS sequence"/>
</dbReference>
<dbReference type="InterPro" id="IPR019530">
    <property type="entry name" value="Intra-flagellar_transport_57"/>
</dbReference>